<feature type="region of interest" description="Disordered" evidence="15">
    <location>
        <begin position="80"/>
        <end position="101"/>
    </location>
</feature>
<dbReference type="RefSeq" id="XP_067550825.1">
    <property type="nucleotide sequence ID" value="XM_067695205.1"/>
</dbReference>
<evidence type="ECO:0000256" key="5">
    <source>
        <dbReference type="ARBA" id="ARBA00022525"/>
    </source>
</evidence>
<dbReference type="EMBL" id="JAEOAQ010000001">
    <property type="protein sequence ID" value="KAG5421709.1"/>
    <property type="molecule type" value="Genomic_DNA"/>
</dbReference>
<keyword evidence="19" id="KW-1185">Reference proteome</keyword>
<dbReference type="InterPro" id="IPR033121">
    <property type="entry name" value="PEPTIDASE_A1"/>
</dbReference>
<comment type="similarity">
    <text evidence="3 14">Belongs to the peptidase A1 family.</text>
</comment>
<reference evidence="18 19" key="1">
    <citation type="submission" date="2020-12" db="EMBL/GenBank/DDBJ databases">
        <title>Effect of drift, selection, and recombination on the evolution of hybrid genomes in Candida yeast pathogens.</title>
        <authorList>
            <person name="Mixao V."/>
            <person name="Ksiezopolska E."/>
            <person name="Saus E."/>
            <person name="Boekhout T."/>
            <person name="Gacser A."/>
            <person name="Gabaldon T."/>
        </authorList>
    </citation>
    <scope>NUCLEOTIDE SEQUENCE [LARGE SCALE GENOMIC DNA]</scope>
    <source>
        <strain evidence="18 19">BP57</strain>
    </source>
</reference>
<protein>
    <recommendedName>
        <fullName evidence="4">candidapepsin</fullName>
        <ecNumber evidence="4">3.4.23.24</ecNumber>
    </recommendedName>
</protein>
<keyword evidence="10" id="KW-0865">Zymogen</keyword>
<evidence type="ECO:0000256" key="2">
    <source>
        <dbReference type="ARBA" id="ARBA00004613"/>
    </source>
</evidence>
<dbReference type="GO" id="GO:0006508">
    <property type="term" value="P:proteolysis"/>
    <property type="evidence" value="ECO:0007669"/>
    <property type="project" value="UniProtKB-KW"/>
</dbReference>
<keyword evidence="6 14" id="KW-0645">Protease</keyword>
<dbReference type="PRINTS" id="PR00792">
    <property type="entry name" value="PEPSIN"/>
</dbReference>
<keyword evidence="5" id="KW-0964">Secreted</keyword>
<keyword evidence="11 13" id="KW-1015">Disulfide bond</keyword>
<dbReference type="EC" id="3.4.23.24" evidence="4"/>
<comment type="subcellular location">
    <subcellularLocation>
        <location evidence="2">Secreted</location>
    </subcellularLocation>
</comment>
<keyword evidence="7 16" id="KW-0732">Signal</keyword>
<feature type="domain" description="Peptidase A1" evidence="17">
    <location>
        <begin position="144"/>
        <end position="497"/>
    </location>
</feature>
<evidence type="ECO:0000256" key="13">
    <source>
        <dbReference type="PIRSR" id="PIRSR601461-2"/>
    </source>
</evidence>
<dbReference type="Gene3D" id="2.40.70.10">
    <property type="entry name" value="Acid Proteases"/>
    <property type="match status" value="2"/>
</dbReference>
<evidence type="ECO:0000313" key="18">
    <source>
        <dbReference type="EMBL" id="KAG5421709.1"/>
    </source>
</evidence>
<evidence type="ECO:0000259" key="17">
    <source>
        <dbReference type="PROSITE" id="PS51767"/>
    </source>
</evidence>
<dbReference type="SUPFAM" id="SSF50630">
    <property type="entry name" value="Acid proteases"/>
    <property type="match status" value="1"/>
</dbReference>
<dbReference type="OrthoDB" id="771136at2759"/>
<feature type="compositionally biased region" description="Low complexity" evidence="15">
    <location>
        <begin position="89"/>
        <end position="101"/>
    </location>
</feature>
<name>A0A8H7ZJZ0_9ASCO</name>
<evidence type="ECO:0000256" key="12">
    <source>
        <dbReference type="PIRSR" id="PIRSR601461-1"/>
    </source>
</evidence>
<feature type="active site" evidence="12">
    <location>
        <position position="388"/>
    </location>
</feature>
<evidence type="ECO:0000256" key="15">
    <source>
        <dbReference type="SAM" id="MobiDB-lite"/>
    </source>
</evidence>
<feature type="signal peptide" evidence="16">
    <location>
        <begin position="1"/>
        <end position="16"/>
    </location>
</feature>
<feature type="chain" id="PRO_5034518252" description="candidapepsin" evidence="16">
    <location>
        <begin position="17"/>
        <end position="511"/>
    </location>
</feature>
<dbReference type="GO" id="GO:0005576">
    <property type="term" value="C:extracellular region"/>
    <property type="evidence" value="ECO:0007669"/>
    <property type="project" value="UniProtKB-SubCell"/>
</dbReference>
<feature type="active site" evidence="12">
    <location>
        <position position="162"/>
    </location>
</feature>
<evidence type="ECO:0000256" key="10">
    <source>
        <dbReference type="ARBA" id="ARBA00023145"/>
    </source>
</evidence>
<dbReference type="GO" id="GO:0004190">
    <property type="term" value="F:aspartic-type endopeptidase activity"/>
    <property type="evidence" value="ECO:0007669"/>
    <property type="project" value="UniProtKB-KW"/>
</dbReference>
<evidence type="ECO:0000256" key="8">
    <source>
        <dbReference type="ARBA" id="ARBA00022750"/>
    </source>
</evidence>
<feature type="disulfide bond" evidence="13">
    <location>
        <begin position="424"/>
        <end position="464"/>
    </location>
</feature>
<dbReference type="InterPro" id="IPR021109">
    <property type="entry name" value="Peptidase_aspartic_dom_sf"/>
</dbReference>
<organism evidence="18 19">
    <name type="scientific">Candida metapsilosis</name>
    <dbReference type="NCBI Taxonomy" id="273372"/>
    <lineage>
        <taxon>Eukaryota</taxon>
        <taxon>Fungi</taxon>
        <taxon>Dikarya</taxon>
        <taxon>Ascomycota</taxon>
        <taxon>Saccharomycotina</taxon>
        <taxon>Pichiomycetes</taxon>
        <taxon>Debaryomycetaceae</taxon>
        <taxon>Candida/Lodderomyces clade</taxon>
        <taxon>Candida</taxon>
    </lineage>
</organism>
<evidence type="ECO:0000256" key="16">
    <source>
        <dbReference type="SAM" id="SignalP"/>
    </source>
</evidence>
<dbReference type="PANTHER" id="PTHR47966:SF65">
    <property type="entry name" value="ASPARTIC-TYPE ENDOPEPTIDASE"/>
    <property type="match status" value="1"/>
</dbReference>
<proteinExistence type="inferred from homology"/>
<dbReference type="GeneID" id="93649430"/>
<evidence type="ECO:0000256" key="1">
    <source>
        <dbReference type="ARBA" id="ARBA00001675"/>
    </source>
</evidence>
<dbReference type="InterPro" id="IPR033876">
    <property type="entry name" value="SAP-like"/>
</dbReference>
<dbReference type="PROSITE" id="PS00141">
    <property type="entry name" value="ASP_PROTEASE"/>
    <property type="match status" value="2"/>
</dbReference>
<dbReference type="PANTHER" id="PTHR47966">
    <property type="entry name" value="BETA-SITE APP-CLEAVING ENZYME, ISOFORM A-RELATED"/>
    <property type="match status" value="1"/>
</dbReference>
<sequence length="511" mass="54705">MHQFLQLILLSSTALALIGDGFLSLSVNKIQNSDGLGNFPNRLPIFEQLEQDFENITNTLFGKDAVKGVAPLFGNSGFKFNKNKKNKNQQKGNSDSDSDGSLSDLLGLNKASKVNSTSEADADASDGDESGAFSVDLNNAQTMYIANLEIGSPAQQVQVMIDTGSSDLWVIGSQNPSCIDNGGKVNCSQYGTFNQDKSLSWSKNDSIEFSISYLDGSGAKGDFGQDDIQFAKDFKLSKANFAVVDNTTTEIGVFGVGYSSLESSSTKYSNIPQALKEQEVIAKAAYSLYLDSQSSSEGSILFGGIDHAKYSGELKAIDIVPKDGQYLYSQIPLSSIAASINNYTDASSSNSNDSSTFNPGRVGAASIYNGTDSFNGGVDLNNTSVLLDSGTTYSFLPKDQIEHIFGLFGNVTFDGSIGGYKVPCWLGNKGNYLRFNFNGEKDIDVELSEFVLEVGKDGDGVGSCVSTLLPGQAILGDNFLRSVYAVYDLDDDTISLAQAVYNDDHKVVPIE</sequence>
<evidence type="ECO:0000256" key="3">
    <source>
        <dbReference type="ARBA" id="ARBA00007447"/>
    </source>
</evidence>
<evidence type="ECO:0000256" key="14">
    <source>
        <dbReference type="RuleBase" id="RU000454"/>
    </source>
</evidence>
<dbReference type="InterPro" id="IPR001969">
    <property type="entry name" value="Aspartic_peptidase_AS"/>
</dbReference>
<evidence type="ECO:0000256" key="11">
    <source>
        <dbReference type="ARBA" id="ARBA00023157"/>
    </source>
</evidence>
<keyword evidence="8 14" id="KW-0064">Aspartyl protease</keyword>
<accession>A0A8H7ZJZ0</accession>
<keyword evidence="9 14" id="KW-0378">Hydrolase</keyword>
<evidence type="ECO:0000256" key="7">
    <source>
        <dbReference type="ARBA" id="ARBA00022729"/>
    </source>
</evidence>
<evidence type="ECO:0000313" key="19">
    <source>
        <dbReference type="Proteomes" id="UP000669133"/>
    </source>
</evidence>
<dbReference type="PROSITE" id="PS51767">
    <property type="entry name" value="PEPTIDASE_A1"/>
    <property type="match status" value="1"/>
</dbReference>
<comment type="caution">
    <text evidence="18">The sequence shown here is derived from an EMBL/GenBank/DDBJ whole genome shotgun (WGS) entry which is preliminary data.</text>
</comment>
<evidence type="ECO:0000256" key="4">
    <source>
        <dbReference type="ARBA" id="ARBA00013207"/>
    </source>
</evidence>
<dbReference type="CDD" id="cd05474">
    <property type="entry name" value="SAP_like"/>
    <property type="match status" value="1"/>
</dbReference>
<evidence type="ECO:0000256" key="9">
    <source>
        <dbReference type="ARBA" id="ARBA00022801"/>
    </source>
</evidence>
<evidence type="ECO:0000256" key="6">
    <source>
        <dbReference type="ARBA" id="ARBA00022670"/>
    </source>
</evidence>
<dbReference type="FunFam" id="2.40.70.10:FF:000011">
    <property type="entry name" value="Aspartic protease"/>
    <property type="match status" value="1"/>
</dbReference>
<dbReference type="InterPro" id="IPR001461">
    <property type="entry name" value="Aspartic_peptidase_A1"/>
</dbReference>
<dbReference type="AlphaFoldDB" id="A0A8H7ZJZ0"/>
<dbReference type="Proteomes" id="UP000669133">
    <property type="component" value="Unassembled WGS sequence"/>
</dbReference>
<gene>
    <name evidence="18" type="ORF">I9W82_000801</name>
</gene>
<comment type="catalytic activity">
    <reaction evidence="1">
        <text>Preferential cleavage at the carboxyl of hydrophobic amino acids, but fails to cleave 15-Leu-|-Tyr-16, 16-Tyr-|-Leu-17 and 24-Phe-|-Phe-25 of insulin B chain. Activates trypsinogen, and degrades keratin.</text>
        <dbReference type="EC" id="3.4.23.24"/>
    </reaction>
</comment>
<dbReference type="Pfam" id="PF00026">
    <property type="entry name" value="Asp"/>
    <property type="match status" value="2"/>
</dbReference>